<keyword evidence="4" id="KW-0963">Cytoplasm</keyword>
<reference evidence="11 12" key="1">
    <citation type="submission" date="2017-08" db="EMBL/GenBank/DDBJ databases">
        <title>Fine stratification of microbial communities through a metagenomic profile of the photic zone.</title>
        <authorList>
            <person name="Haro-Moreno J.M."/>
            <person name="Lopez-Perez M."/>
            <person name="De La Torre J."/>
            <person name="Picazo A."/>
            <person name="Camacho A."/>
            <person name="Rodriguez-Valera F."/>
        </authorList>
    </citation>
    <scope>NUCLEOTIDE SEQUENCE [LARGE SCALE GENOMIC DNA]</scope>
    <source>
        <strain evidence="11">MED-G28</strain>
    </source>
</reference>
<accession>A0A2A5WFT9</accession>
<keyword evidence="9" id="KW-0460">Magnesium</keyword>
<evidence type="ECO:0000256" key="8">
    <source>
        <dbReference type="ARBA" id="ARBA00022840"/>
    </source>
</evidence>
<keyword evidence="8" id="KW-0067">ATP-binding</keyword>
<proteinExistence type="inferred from homology"/>
<dbReference type="PANTHER" id="PTHR33540">
    <property type="entry name" value="TRNA THREONYLCARBAMOYLADENOSINE BIOSYNTHESIS PROTEIN TSAE"/>
    <property type="match status" value="1"/>
</dbReference>
<gene>
    <name evidence="11" type="ORF">CNF02_02915</name>
</gene>
<evidence type="ECO:0000256" key="7">
    <source>
        <dbReference type="ARBA" id="ARBA00022741"/>
    </source>
</evidence>
<dbReference type="GO" id="GO:0046872">
    <property type="term" value="F:metal ion binding"/>
    <property type="evidence" value="ECO:0007669"/>
    <property type="project" value="UniProtKB-KW"/>
</dbReference>
<comment type="subcellular location">
    <subcellularLocation>
        <location evidence="1">Cytoplasm</location>
    </subcellularLocation>
</comment>
<dbReference type="SUPFAM" id="SSF52540">
    <property type="entry name" value="P-loop containing nucleoside triphosphate hydrolases"/>
    <property type="match status" value="1"/>
</dbReference>
<dbReference type="AlphaFoldDB" id="A0A2A5WFT9"/>
<evidence type="ECO:0000256" key="6">
    <source>
        <dbReference type="ARBA" id="ARBA00022723"/>
    </source>
</evidence>
<evidence type="ECO:0000256" key="4">
    <source>
        <dbReference type="ARBA" id="ARBA00022490"/>
    </source>
</evidence>
<evidence type="ECO:0000256" key="10">
    <source>
        <dbReference type="ARBA" id="ARBA00032441"/>
    </source>
</evidence>
<comment type="caution">
    <text evidence="11">The sequence shown here is derived from an EMBL/GenBank/DDBJ whole genome shotgun (WGS) entry which is preliminary data.</text>
</comment>
<dbReference type="PANTHER" id="PTHR33540:SF2">
    <property type="entry name" value="TRNA THREONYLCARBAMOYLADENOSINE BIOSYNTHESIS PROTEIN TSAE"/>
    <property type="match status" value="1"/>
</dbReference>
<evidence type="ECO:0000256" key="3">
    <source>
        <dbReference type="ARBA" id="ARBA00019010"/>
    </source>
</evidence>
<dbReference type="Gene3D" id="3.40.50.300">
    <property type="entry name" value="P-loop containing nucleotide triphosphate hydrolases"/>
    <property type="match status" value="1"/>
</dbReference>
<dbReference type="EMBL" id="NTJZ01000002">
    <property type="protein sequence ID" value="PDH35128.1"/>
    <property type="molecule type" value="Genomic_DNA"/>
</dbReference>
<evidence type="ECO:0000313" key="12">
    <source>
        <dbReference type="Proteomes" id="UP000219329"/>
    </source>
</evidence>
<dbReference type="GO" id="GO:0016740">
    <property type="term" value="F:transferase activity"/>
    <property type="evidence" value="ECO:0007669"/>
    <property type="project" value="UniProtKB-KW"/>
</dbReference>
<evidence type="ECO:0000256" key="1">
    <source>
        <dbReference type="ARBA" id="ARBA00004496"/>
    </source>
</evidence>
<keyword evidence="7" id="KW-0547">Nucleotide-binding</keyword>
<sequence length="171" mass="19109">MSDYQQFLEDEAATITFGQKLARATFVDASLQSKCIEKAIGTETLGGVLYLNGDLGAGKTTLTRGIMRGYGYEGAVKSPTYTIIEPYDFAKCHIYHFDLYRLADPQEIEYLGAEEYFSPSNLCIIEWPNRGARVIPAADLTIDLETQGTGRQLNCQIHSEKGLKIAKRLWK</sequence>
<dbReference type="NCBIfam" id="TIGR00150">
    <property type="entry name" value="T6A_YjeE"/>
    <property type="match status" value="1"/>
</dbReference>
<dbReference type="GO" id="GO:0005737">
    <property type="term" value="C:cytoplasm"/>
    <property type="evidence" value="ECO:0007669"/>
    <property type="project" value="UniProtKB-SubCell"/>
</dbReference>
<keyword evidence="5" id="KW-0819">tRNA processing</keyword>
<dbReference type="Pfam" id="PF02367">
    <property type="entry name" value="TsaE"/>
    <property type="match status" value="1"/>
</dbReference>
<evidence type="ECO:0000256" key="2">
    <source>
        <dbReference type="ARBA" id="ARBA00007599"/>
    </source>
</evidence>
<protein>
    <recommendedName>
        <fullName evidence="3">tRNA threonylcarbamoyladenosine biosynthesis protein TsaE</fullName>
    </recommendedName>
    <alternativeName>
        <fullName evidence="10">t(6)A37 threonylcarbamoyladenosine biosynthesis protein TsaE</fullName>
    </alternativeName>
</protein>
<keyword evidence="6" id="KW-0479">Metal-binding</keyword>
<evidence type="ECO:0000256" key="9">
    <source>
        <dbReference type="ARBA" id="ARBA00022842"/>
    </source>
</evidence>
<name>A0A2A5WFT9_9GAMM</name>
<dbReference type="InterPro" id="IPR027417">
    <property type="entry name" value="P-loop_NTPase"/>
</dbReference>
<dbReference type="Proteomes" id="UP000219329">
    <property type="component" value="Unassembled WGS sequence"/>
</dbReference>
<keyword evidence="11" id="KW-0808">Transferase</keyword>
<dbReference type="GO" id="GO:0002949">
    <property type="term" value="P:tRNA threonylcarbamoyladenosine modification"/>
    <property type="evidence" value="ECO:0007669"/>
    <property type="project" value="InterPro"/>
</dbReference>
<dbReference type="InterPro" id="IPR003442">
    <property type="entry name" value="T6A_TsaE"/>
</dbReference>
<organism evidence="11 12">
    <name type="scientific">OM182 bacterium MED-G28</name>
    <dbReference type="NCBI Taxonomy" id="1986256"/>
    <lineage>
        <taxon>Bacteria</taxon>
        <taxon>Pseudomonadati</taxon>
        <taxon>Pseudomonadota</taxon>
        <taxon>Gammaproteobacteria</taxon>
        <taxon>OMG group</taxon>
        <taxon>OM182 clade</taxon>
    </lineage>
</organism>
<evidence type="ECO:0000313" key="11">
    <source>
        <dbReference type="EMBL" id="PDH35128.1"/>
    </source>
</evidence>
<evidence type="ECO:0000256" key="5">
    <source>
        <dbReference type="ARBA" id="ARBA00022694"/>
    </source>
</evidence>
<comment type="similarity">
    <text evidence="2">Belongs to the TsaE family.</text>
</comment>
<dbReference type="GO" id="GO:0005524">
    <property type="term" value="F:ATP binding"/>
    <property type="evidence" value="ECO:0007669"/>
    <property type="project" value="UniProtKB-KW"/>
</dbReference>